<dbReference type="InterPro" id="IPR035959">
    <property type="entry name" value="RutC-like_sf"/>
</dbReference>
<dbReference type="InterPro" id="IPR035709">
    <property type="entry name" value="YoaB-like"/>
</dbReference>
<dbReference type="PANTHER" id="PTHR47328:SF1">
    <property type="entry name" value="RUTC FAMILY PROTEIN YOAB"/>
    <property type="match status" value="1"/>
</dbReference>
<proteinExistence type="predicted"/>
<dbReference type="CDD" id="cd06150">
    <property type="entry name" value="YjgF_YER057c_UK114_like_2"/>
    <property type="match status" value="1"/>
</dbReference>
<organism evidence="1 2">
    <name type="scientific">Hyphomicrobium denitrificans 1NES1</name>
    <dbReference type="NCBI Taxonomy" id="670307"/>
    <lineage>
        <taxon>Bacteria</taxon>
        <taxon>Pseudomonadati</taxon>
        <taxon>Pseudomonadota</taxon>
        <taxon>Alphaproteobacteria</taxon>
        <taxon>Hyphomicrobiales</taxon>
        <taxon>Hyphomicrobiaceae</taxon>
        <taxon>Hyphomicrobium</taxon>
    </lineage>
</organism>
<evidence type="ECO:0000313" key="1">
    <source>
        <dbReference type="EMBL" id="AGK57562.1"/>
    </source>
</evidence>
<gene>
    <name evidence="1" type="ORF">HYPDE_29433</name>
</gene>
<dbReference type="InterPro" id="IPR006175">
    <property type="entry name" value="YjgF/YER057c/UK114"/>
</dbReference>
<dbReference type="SUPFAM" id="SSF55298">
    <property type="entry name" value="YjgF-like"/>
    <property type="match status" value="1"/>
</dbReference>
<dbReference type="Pfam" id="PF01042">
    <property type="entry name" value="Ribonuc_L-PSP"/>
    <property type="match status" value="1"/>
</dbReference>
<dbReference type="EMBL" id="CP005587">
    <property type="protein sequence ID" value="AGK57562.1"/>
    <property type="molecule type" value="Genomic_DNA"/>
</dbReference>
<dbReference type="HOGENOM" id="CLU_100715_6_1_5"/>
<dbReference type="Proteomes" id="UP000005952">
    <property type="component" value="Chromosome"/>
</dbReference>
<dbReference type="STRING" id="670307.HYPDE_29433"/>
<dbReference type="PANTHER" id="PTHR47328">
    <property type="match status" value="1"/>
</dbReference>
<reference evidence="1 2" key="1">
    <citation type="journal article" date="2013" name="Genome Announc.">
        <title>Genome sequences for three denitrifying bacterial strains isolated from a uranium- and nitrate-contaminated subsurface environment.</title>
        <authorList>
            <person name="Venkatramanan R."/>
            <person name="Prakash O."/>
            <person name="Woyke T."/>
            <person name="Chain P."/>
            <person name="Goodwin L.A."/>
            <person name="Watson D."/>
            <person name="Brooks S."/>
            <person name="Kostka J.E."/>
            <person name="Green S.J."/>
        </authorList>
    </citation>
    <scope>NUCLEOTIDE SEQUENCE [LARGE SCALE GENOMIC DNA]</scope>
    <source>
        <strain evidence="1 2">1NES1</strain>
    </source>
</reference>
<accession>N0B5S2</accession>
<sequence>MTVKRYESSAVYSKATEANGFVFTAGVIPTDLSRDVEGQTAEVLTEIDRLLALAGTDKSKVVQATVWLNDIRNRDGMNKAWSAWLGGKDAPARACVEAKVIDPRMLVEISVVAVK</sequence>
<evidence type="ECO:0000313" key="2">
    <source>
        <dbReference type="Proteomes" id="UP000005952"/>
    </source>
</evidence>
<name>N0B5S2_9HYPH</name>
<keyword evidence="2" id="KW-1185">Reference proteome</keyword>
<dbReference type="eggNOG" id="COG0251">
    <property type="taxonomic scope" value="Bacteria"/>
</dbReference>
<protein>
    <submittedName>
        <fullName evidence="1">Endoribonuclease L-PSP</fullName>
    </submittedName>
</protein>
<dbReference type="Gene3D" id="3.30.1330.40">
    <property type="entry name" value="RutC-like"/>
    <property type="match status" value="1"/>
</dbReference>
<dbReference type="KEGG" id="hdt:HYPDE_29433"/>
<dbReference type="OrthoDB" id="9803101at2"/>
<dbReference type="RefSeq" id="WP_015597597.1">
    <property type="nucleotide sequence ID" value="NC_021172.1"/>
</dbReference>
<dbReference type="AlphaFoldDB" id="N0B5S2"/>